<organism evidence="2 3">
    <name type="scientific">Algoriphagus oliviformis</name>
    <dbReference type="NCBI Taxonomy" id="2811231"/>
    <lineage>
        <taxon>Bacteria</taxon>
        <taxon>Pseudomonadati</taxon>
        <taxon>Bacteroidota</taxon>
        <taxon>Cytophagia</taxon>
        <taxon>Cytophagales</taxon>
        <taxon>Cyclobacteriaceae</taxon>
        <taxon>Algoriphagus</taxon>
    </lineage>
</organism>
<keyword evidence="1" id="KW-1133">Transmembrane helix</keyword>
<evidence type="ECO:0000313" key="3">
    <source>
        <dbReference type="Proteomes" id="UP000664317"/>
    </source>
</evidence>
<feature type="transmembrane region" description="Helical" evidence="1">
    <location>
        <begin position="171"/>
        <end position="189"/>
    </location>
</feature>
<evidence type="ECO:0000313" key="2">
    <source>
        <dbReference type="EMBL" id="MBN7810313.1"/>
    </source>
</evidence>
<accession>A0ABS3BZN1</accession>
<reference evidence="2 3" key="1">
    <citation type="submission" date="2021-03" db="EMBL/GenBank/DDBJ databases">
        <title>novel species isolated from a fishpond in China.</title>
        <authorList>
            <person name="Lu H."/>
            <person name="Cai Z."/>
        </authorList>
    </citation>
    <scope>NUCLEOTIDE SEQUENCE [LARGE SCALE GENOMIC DNA]</scope>
    <source>
        <strain evidence="2 3">H41</strain>
    </source>
</reference>
<keyword evidence="3" id="KW-1185">Reference proteome</keyword>
<dbReference type="Pfam" id="PF06197">
    <property type="entry name" value="DUF998"/>
    <property type="match status" value="1"/>
</dbReference>
<keyword evidence="1" id="KW-0472">Membrane</keyword>
<gene>
    <name evidence="2" type="ORF">J0A68_05050</name>
</gene>
<feature type="transmembrane region" description="Helical" evidence="1">
    <location>
        <begin position="54"/>
        <end position="76"/>
    </location>
</feature>
<feature type="transmembrane region" description="Helical" evidence="1">
    <location>
        <begin position="113"/>
        <end position="132"/>
    </location>
</feature>
<name>A0ABS3BZN1_9BACT</name>
<dbReference type="InterPro" id="IPR009339">
    <property type="entry name" value="DUF998"/>
</dbReference>
<proteinExistence type="predicted"/>
<dbReference type="RefSeq" id="WP_206577091.1">
    <property type="nucleotide sequence ID" value="NZ_JAFKCT010000001.1"/>
</dbReference>
<dbReference type="Proteomes" id="UP000664317">
    <property type="component" value="Unassembled WGS sequence"/>
</dbReference>
<sequence length="200" mass="21366">MSIDSRTAAGVLGLLAVAIFLAALLVYGFANPDFNLWDDFVSSLGAKGAPHALAWNLIGFALVGVLLFAFGLSYGLLLGDRPLAIFLSLFGLGFAFIASPMDFADAEVSKAHILAVCLGLACWMFGLSRMGSNRTLAQKVRTRANITACLILGSMLGFVLGIWSMPLTHRLVFGIVFGWTAITSLELLLSTPSPEQKRPQ</sequence>
<feature type="transmembrane region" description="Helical" evidence="1">
    <location>
        <begin position="144"/>
        <end position="165"/>
    </location>
</feature>
<comment type="caution">
    <text evidence="2">The sequence shown here is derived from an EMBL/GenBank/DDBJ whole genome shotgun (WGS) entry which is preliminary data.</text>
</comment>
<protein>
    <submittedName>
        <fullName evidence="2">DUF998 domain-containing protein</fullName>
    </submittedName>
</protein>
<feature type="transmembrane region" description="Helical" evidence="1">
    <location>
        <begin position="83"/>
        <end position="101"/>
    </location>
</feature>
<evidence type="ECO:0000256" key="1">
    <source>
        <dbReference type="SAM" id="Phobius"/>
    </source>
</evidence>
<keyword evidence="1" id="KW-0812">Transmembrane</keyword>
<dbReference type="EMBL" id="JAFKCT010000001">
    <property type="protein sequence ID" value="MBN7810313.1"/>
    <property type="molecule type" value="Genomic_DNA"/>
</dbReference>